<evidence type="ECO:0000256" key="3">
    <source>
        <dbReference type="ARBA" id="ARBA00022692"/>
    </source>
</evidence>
<dbReference type="SUPFAM" id="SSF52540">
    <property type="entry name" value="P-loop containing nucleoside triphosphate hydrolases"/>
    <property type="match status" value="1"/>
</dbReference>
<feature type="transmembrane region" description="Helical" evidence="9">
    <location>
        <begin position="200"/>
        <end position="221"/>
    </location>
</feature>
<keyword evidence="4" id="KW-0547">Nucleotide-binding</keyword>
<feature type="region of interest" description="Disordered" evidence="8">
    <location>
        <begin position="1"/>
        <end position="23"/>
    </location>
</feature>
<feature type="transmembrane region" description="Helical" evidence="9">
    <location>
        <begin position="341"/>
        <end position="361"/>
    </location>
</feature>
<dbReference type="InterPro" id="IPR011527">
    <property type="entry name" value="ABC1_TM_dom"/>
</dbReference>
<gene>
    <name evidence="12" type="ORF">ACFQ14_01705</name>
</gene>
<dbReference type="InterPro" id="IPR017750">
    <property type="entry name" value="ATPase_T1SS"/>
</dbReference>
<dbReference type="RefSeq" id="WP_377210963.1">
    <property type="nucleotide sequence ID" value="NZ_JBHTJV010000002.1"/>
</dbReference>
<comment type="subcellular location">
    <subcellularLocation>
        <location evidence="1">Cell membrane</location>
        <topology evidence="1">Multi-pass membrane protein</topology>
    </subcellularLocation>
</comment>
<dbReference type="Gene3D" id="1.20.1560.10">
    <property type="entry name" value="ABC transporter type 1, transmembrane domain"/>
    <property type="match status" value="1"/>
</dbReference>
<evidence type="ECO:0000313" key="12">
    <source>
        <dbReference type="EMBL" id="MFD0915112.1"/>
    </source>
</evidence>
<dbReference type="InterPro" id="IPR027417">
    <property type="entry name" value="P-loop_NTPase"/>
</dbReference>
<dbReference type="SUPFAM" id="SSF90123">
    <property type="entry name" value="ABC transporter transmembrane region"/>
    <property type="match status" value="1"/>
</dbReference>
<feature type="transmembrane region" description="Helical" evidence="9">
    <location>
        <begin position="233"/>
        <end position="255"/>
    </location>
</feature>
<dbReference type="InterPro" id="IPR003439">
    <property type="entry name" value="ABC_transporter-like_ATP-bd"/>
</dbReference>
<keyword evidence="13" id="KW-1185">Reference proteome</keyword>
<proteinExistence type="inferred from homology"/>
<evidence type="ECO:0000256" key="8">
    <source>
        <dbReference type="SAM" id="MobiDB-lite"/>
    </source>
</evidence>
<dbReference type="Pfam" id="PF00664">
    <property type="entry name" value="ABC_membrane"/>
    <property type="match status" value="1"/>
</dbReference>
<evidence type="ECO:0000256" key="5">
    <source>
        <dbReference type="ARBA" id="ARBA00022840"/>
    </source>
</evidence>
<dbReference type="PANTHER" id="PTHR43394">
    <property type="entry name" value="ATP-DEPENDENT PERMEASE MDL1, MITOCHONDRIAL"/>
    <property type="match status" value="1"/>
</dbReference>
<dbReference type="PANTHER" id="PTHR43394:SF1">
    <property type="entry name" value="ATP-BINDING CASSETTE SUB-FAMILY B MEMBER 10, MITOCHONDRIAL"/>
    <property type="match status" value="1"/>
</dbReference>
<protein>
    <submittedName>
        <fullName evidence="12">Type I secretion system permease/ATPase</fullName>
    </submittedName>
</protein>
<keyword evidence="6 9" id="KW-1133">Transmembrane helix</keyword>
<dbReference type="Proteomes" id="UP001597101">
    <property type="component" value="Unassembled WGS sequence"/>
</dbReference>
<dbReference type="PROSITE" id="PS50893">
    <property type="entry name" value="ABC_TRANSPORTER_2"/>
    <property type="match status" value="1"/>
</dbReference>
<dbReference type="PROSITE" id="PS00211">
    <property type="entry name" value="ABC_TRANSPORTER_1"/>
    <property type="match status" value="1"/>
</dbReference>
<evidence type="ECO:0000256" key="1">
    <source>
        <dbReference type="ARBA" id="ARBA00004651"/>
    </source>
</evidence>
<dbReference type="Gene3D" id="3.90.70.10">
    <property type="entry name" value="Cysteine proteinases"/>
    <property type="match status" value="1"/>
</dbReference>
<comment type="similarity">
    <text evidence="2">Belongs to the ABC transporter superfamily.</text>
</comment>
<name>A0ABW3FC13_9HYPH</name>
<evidence type="ECO:0000256" key="6">
    <source>
        <dbReference type="ARBA" id="ARBA00022989"/>
    </source>
</evidence>
<feature type="domain" description="ABC transporter" evidence="10">
    <location>
        <begin position="515"/>
        <end position="751"/>
    </location>
</feature>
<dbReference type="SMART" id="SM00382">
    <property type="entry name" value="AAA"/>
    <property type="match status" value="1"/>
</dbReference>
<dbReference type="CDD" id="cd18587">
    <property type="entry name" value="ABC_6TM_LapB_like"/>
    <property type="match status" value="1"/>
</dbReference>
<evidence type="ECO:0000256" key="4">
    <source>
        <dbReference type="ARBA" id="ARBA00022741"/>
    </source>
</evidence>
<dbReference type="InterPro" id="IPR036640">
    <property type="entry name" value="ABC1_TM_sf"/>
</dbReference>
<sequence>MTQDNAGEHTSPGTSENAPVDAIGKAVDELKANAASQKNSDEAPPNTYIRLTELLARHHKMPFARAAAERNLPAGYEQMHRHILPRILESVGLRSQFVLRKLAQIDEIVLPCIVFDKTGKALLLIKLDKAAKLATFVDLAEGAFTQEAKFRALQKRLEPEVLFVTADAEVTVSRMDEANVAPDKARKHWFWKPVRENKAAWMQILLAALGINIFGLALPIFVMNVYDRVIPNLALVTMWTLAIGVGIALFLDLVLKIIRTNVLELAGRRIDMKVASSLFQHAMNIRLLERRGGAAGIANQIREFEFVREFFTSSSFIAMVDMLFVGIFVFVLWVIVGPIALVPLLAVPLVIIIALIAQIPIGRSVEKAQALSSKRHMVLIESLMGIETIKSLNGEPVMQREWENAVAASTQISGRTRFWSNFAISSTALIQQLVSVFILLWGVYLVTAGKITVGGLIAANILAGRVLAPLGNICQTLIRAQQAFKSLSGLSDYMNLPVETGNDVRSELKVRDGAIEFHDVSFTYPDAKVAALSNVNLKLAPGESIGILGRVGSGKTTFGKMTVGLIQPSSGIILVDGYEMQQYEPSVLREGIGYLPQDPELFTGTIRENLMLGRVQATEEDINRALYFAGMDYFIAENPEGLNQFVGEKGNRLSGGQRQAIALARLLLRKPRALFLDEPTNAMDSATEAIVIKRLKELQDEGVAMIISTHRHSLANIVDRIIVLDNGKMIAHGPTKAILDKLSGKAPPKQEAKG</sequence>
<keyword evidence="7 9" id="KW-0472">Membrane</keyword>
<evidence type="ECO:0000259" key="10">
    <source>
        <dbReference type="PROSITE" id="PS50893"/>
    </source>
</evidence>
<dbReference type="InterPro" id="IPR017871">
    <property type="entry name" value="ABC_transporter-like_CS"/>
</dbReference>
<feature type="domain" description="ABC transmembrane type-1" evidence="11">
    <location>
        <begin position="204"/>
        <end position="482"/>
    </location>
</feature>
<comment type="caution">
    <text evidence="12">The sequence shown here is derived from an EMBL/GenBank/DDBJ whole genome shotgun (WGS) entry which is preliminary data.</text>
</comment>
<dbReference type="InterPro" id="IPR003593">
    <property type="entry name" value="AAA+_ATPase"/>
</dbReference>
<organism evidence="12 13">
    <name type="scientific">Pseudahrensia aquimaris</name>
    <dbReference type="NCBI Taxonomy" id="744461"/>
    <lineage>
        <taxon>Bacteria</taxon>
        <taxon>Pseudomonadati</taxon>
        <taxon>Pseudomonadota</taxon>
        <taxon>Alphaproteobacteria</taxon>
        <taxon>Hyphomicrobiales</taxon>
        <taxon>Ahrensiaceae</taxon>
        <taxon>Pseudahrensia</taxon>
    </lineage>
</organism>
<dbReference type="Gene3D" id="3.40.50.300">
    <property type="entry name" value="P-loop containing nucleotide triphosphate hydrolases"/>
    <property type="match status" value="1"/>
</dbReference>
<feature type="transmembrane region" description="Helical" evidence="9">
    <location>
        <begin position="310"/>
        <end position="335"/>
    </location>
</feature>
<evidence type="ECO:0000256" key="2">
    <source>
        <dbReference type="ARBA" id="ARBA00005417"/>
    </source>
</evidence>
<evidence type="ECO:0000259" key="11">
    <source>
        <dbReference type="PROSITE" id="PS50929"/>
    </source>
</evidence>
<evidence type="ECO:0000256" key="9">
    <source>
        <dbReference type="SAM" id="Phobius"/>
    </source>
</evidence>
<dbReference type="PROSITE" id="PS50929">
    <property type="entry name" value="ABC_TM1F"/>
    <property type="match status" value="1"/>
</dbReference>
<evidence type="ECO:0000256" key="7">
    <source>
        <dbReference type="ARBA" id="ARBA00023136"/>
    </source>
</evidence>
<dbReference type="InterPro" id="IPR039421">
    <property type="entry name" value="Type_1_exporter"/>
</dbReference>
<dbReference type="Pfam" id="PF00005">
    <property type="entry name" value="ABC_tran"/>
    <property type="match status" value="1"/>
</dbReference>
<reference evidence="13" key="1">
    <citation type="journal article" date="2019" name="Int. J. Syst. Evol. Microbiol.">
        <title>The Global Catalogue of Microorganisms (GCM) 10K type strain sequencing project: providing services to taxonomists for standard genome sequencing and annotation.</title>
        <authorList>
            <consortium name="The Broad Institute Genomics Platform"/>
            <consortium name="The Broad Institute Genome Sequencing Center for Infectious Disease"/>
            <person name="Wu L."/>
            <person name="Ma J."/>
        </authorList>
    </citation>
    <scope>NUCLEOTIDE SEQUENCE [LARGE SCALE GENOMIC DNA]</scope>
    <source>
        <strain evidence="13">CCUG 60023</strain>
    </source>
</reference>
<keyword evidence="3 9" id="KW-0812">Transmembrane</keyword>
<evidence type="ECO:0000313" key="13">
    <source>
        <dbReference type="Proteomes" id="UP001597101"/>
    </source>
</evidence>
<accession>A0ABW3FC13</accession>
<dbReference type="EMBL" id="JBHTJV010000002">
    <property type="protein sequence ID" value="MFD0915112.1"/>
    <property type="molecule type" value="Genomic_DNA"/>
</dbReference>
<keyword evidence="5" id="KW-0067">ATP-binding</keyword>
<dbReference type="NCBIfam" id="TIGR03375">
    <property type="entry name" value="type_I_sec_LssB"/>
    <property type="match status" value="1"/>
</dbReference>